<dbReference type="SUPFAM" id="SSF103473">
    <property type="entry name" value="MFS general substrate transporter"/>
    <property type="match status" value="1"/>
</dbReference>
<feature type="transmembrane region" description="Helical" evidence="6">
    <location>
        <begin position="336"/>
        <end position="357"/>
    </location>
</feature>
<evidence type="ECO:0000256" key="4">
    <source>
        <dbReference type="ARBA" id="ARBA00022989"/>
    </source>
</evidence>
<feature type="transmembrane region" description="Helical" evidence="6">
    <location>
        <begin position="167"/>
        <end position="188"/>
    </location>
</feature>
<evidence type="ECO:0000259" key="7">
    <source>
        <dbReference type="PROSITE" id="PS50850"/>
    </source>
</evidence>
<dbReference type="PANTHER" id="PTHR42718:SF9">
    <property type="entry name" value="MAJOR FACILITATOR SUPERFAMILY MULTIDRUG TRANSPORTER MFSC"/>
    <property type="match status" value="1"/>
</dbReference>
<feature type="transmembrane region" description="Helical" evidence="6">
    <location>
        <begin position="297"/>
        <end position="316"/>
    </location>
</feature>
<accession>A0AAU7DWN4</accession>
<feature type="transmembrane region" description="Helical" evidence="6">
    <location>
        <begin position="228"/>
        <end position="254"/>
    </location>
</feature>
<evidence type="ECO:0000256" key="5">
    <source>
        <dbReference type="ARBA" id="ARBA00023136"/>
    </source>
</evidence>
<feature type="domain" description="Major facilitator superfamily (MFS) profile" evidence="7">
    <location>
        <begin position="31"/>
        <end position="498"/>
    </location>
</feature>
<proteinExistence type="predicted"/>
<dbReference type="Pfam" id="PF07690">
    <property type="entry name" value="MFS_1"/>
    <property type="match status" value="1"/>
</dbReference>
<dbReference type="AlphaFoldDB" id="A0AAU7DWN4"/>
<evidence type="ECO:0000313" key="8">
    <source>
        <dbReference type="EMBL" id="XBH21136.1"/>
    </source>
</evidence>
<organism evidence="8">
    <name type="scientific">Jonesiaceae bacterium BS-20</name>
    <dbReference type="NCBI Taxonomy" id="3120821"/>
    <lineage>
        <taxon>Bacteria</taxon>
        <taxon>Bacillati</taxon>
        <taxon>Actinomycetota</taxon>
        <taxon>Actinomycetes</taxon>
        <taxon>Micrococcales</taxon>
        <taxon>Jonesiaceae</taxon>
    </lineage>
</organism>
<keyword evidence="2" id="KW-0813">Transport</keyword>
<dbReference type="PANTHER" id="PTHR42718">
    <property type="entry name" value="MAJOR FACILITATOR SUPERFAMILY MULTIDRUG TRANSPORTER MFSC"/>
    <property type="match status" value="1"/>
</dbReference>
<evidence type="ECO:0000256" key="1">
    <source>
        <dbReference type="ARBA" id="ARBA00004651"/>
    </source>
</evidence>
<sequence>MATSSRRDEIQRGSIQGPAAGRKFFGGLAAVVGALALVEITSGIIQGFYTPILTDIARRFEVHDADVNWLEAAQFMFAALAVPILAKLGDLYGHRLVLLVTTAVVAGASFTMALAPGFLTFLVGWTLQGAYVVWLPLEVALIYLAARETAKLSDAAHEVPALTRRATGFLVAALELGVIGGALTAGALAEVLSLSVILLIPAVAVATCFFVVLLMVPKDPAHGRAKTNIDVTGVVLLSLSLGTFMAGLVLVRSVGFSNPWPWSLVAVALLIAVPFVRHERRHPEPIIDVDMLKDRTMWPIQLVAGLFGVSILGAQAPLSTFARTDPAAVGYGVGLSAAQVSYAIGIYVVALLVGALLYAPVARWRTPRLALIGASALVAIGFLLFLPFHENLIQLVGNMVIIGLGSGALVAALPAAAAAAAPQSRTGMATGLINTSKTIGGAISSAVFGVALLQGVTKVGVEAGQTAAPLSGYLTVWALCGITAACCAVLLLLVPKQAFTAVSAR</sequence>
<feature type="transmembrane region" description="Helical" evidence="6">
    <location>
        <begin position="395"/>
        <end position="417"/>
    </location>
</feature>
<dbReference type="Gene3D" id="1.20.1250.20">
    <property type="entry name" value="MFS general substrate transporter like domains"/>
    <property type="match status" value="2"/>
</dbReference>
<feature type="transmembrane region" description="Helical" evidence="6">
    <location>
        <begin position="125"/>
        <end position="146"/>
    </location>
</feature>
<feature type="transmembrane region" description="Helical" evidence="6">
    <location>
        <begin position="96"/>
        <end position="119"/>
    </location>
</feature>
<feature type="transmembrane region" description="Helical" evidence="6">
    <location>
        <begin position="69"/>
        <end position="89"/>
    </location>
</feature>
<dbReference type="GO" id="GO:0022857">
    <property type="term" value="F:transmembrane transporter activity"/>
    <property type="evidence" value="ECO:0007669"/>
    <property type="project" value="InterPro"/>
</dbReference>
<comment type="subcellular location">
    <subcellularLocation>
        <location evidence="1">Cell membrane</location>
        <topology evidence="1">Multi-pass membrane protein</topology>
    </subcellularLocation>
</comment>
<keyword evidence="4 6" id="KW-1133">Transmembrane helix</keyword>
<name>A0AAU7DWN4_9MICO</name>
<gene>
    <name evidence="8" type="ORF">V5R04_13080</name>
</gene>
<feature type="transmembrane region" description="Helical" evidence="6">
    <location>
        <begin position="476"/>
        <end position="495"/>
    </location>
</feature>
<evidence type="ECO:0000256" key="6">
    <source>
        <dbReference type="SAM" id="Phobius"/>
    </source>
</evidence>
<dbReference type="InterPro" id="IPR011701">
    <property type="entry name" value="MFS"/>
</dbReference>
<dbReference type="EMBL" id="CP146203">
    <property type="protein sequence ID" value="XBH21136.1"/>
    <property type="molecule type" value="Genomic_DNA"/>
</dbReference>
<dbReference type="PROSITE" id="PS50850">
    <property type="entry name" value="MFS"/>
    <property type="match status" value="1"/>
</dbReference>
<feature type="transmembrane region" description="Helical" evidence="6">
    <location>
        <begin position="369"/>
        <end position="389"/>
    </location>
</feature>
<dbReference type="GO" id="GO:0005886">
    <property type="term" value="C:plasma membrane"/>
    <property type="evidence" value="ECO:0007669"/>
    <property type="project" value="UniProtKB-SubCell"/>
</dbReference>
<evidence type="ECO:0000256" key="3">
    <source>
        <dbReference type="ARBA" id="ARBA00022692"/>
    </source>
</evidence>
<reference evidence="8" key="1">
    <citation type="submission" date="2024-02" db="EMBL/GenBank/DDBJ databases">
        <title>Tomenella chthoni gen. nov. sp. nov., a member of the family Jonesiaceae isolated from bat guano.</title>
        <authorList>
            <person name="Miller S.L."/>
            <person name="King J."/>
            <person name="Sankaranarayanan K."/>
            <person name="Lawson P.A."/>
        </authorList>
    </citation>
    <scope>NUCLEOTIDE SEQUENCE</scope>
    <source>
        <strain evidence="8">BS-20</strain>
    </source>
</reference>
<evidence type="ECO:0000256" key="2">
    <source>
        <dbReference type="ARBA" id="ARBA00022448"/>
    </source>
</evidence>
<feature type="transmembrane region" description="Helical" evidence="6">
    <location>
        <begin position="194"/>
        <end position="216"/>
    </location>
</feature>
<feature type="transmembrane region" description="Helical" evidence="6">
    <location>
        <begin position="260"/>
        <end position="276"/>
    </location>
</feature>
<feature type="transmembrane region" description="Helical" evidence="6">
    <location>
        <begin position="438"/>
        <end position="456"/>
    </location>
</feature>
<keyword evidence="5 6" id="KW-0472">Membrane</keyword>
<dbReference type="InterPro" id="IPR036259">
    <property type="entry name" value="MFS_trans_sf"/>
</dbReference>
<keyword evidence="3 6" id="KW-0812">Transmembrane</keyword>
<feature type="transmembrane region" description="Helical" evidence="6">
    <location>
        <begin position="24"/>
        <end position="49"/>
    </location>
</feature>
<dbReference type="InterPro" id="IPR020846">
    <property type="entry name" value="MFS_dom"/>
</dbReference>
<protein>
    <submittedName>
        <fullName evidence="8">MFS transporter</fullName>
    </submittedName>
</protein>